<gene>
    <name evidence="2" type="ORF">CEXT_789891</name>
</gene>
<organism evidence="2 3">
    <name type="scientific">Caerostris extrusa</name>
    <name type="common">Bark spider</name>
    <name type="synonym">Caerostris bankana</name>
    <dbReference type="NCBI Taxonomy" id="172846"/>
    <lineage>
        <taxon>Eukaryota</taxon>
        <taxon>Metazoa</taxon>
        <taxon>Ecdysozoa</taxon>
        <taxon>Arthropoda</taxon>
        <taxon>Chelicerata</taxon>
        <taxon>Arachnida</taxon>
        <taxon>Araneae</taxon>
        <taxon>Araneomorphae</taxon>
        <taxon>Entelegynae</taxon>
        <taxon>Araneoidea</taxon>
        <taxon>Araneidae</taxon>
        <taxon>Caerostris</taxon>
    </lineage>
</organism>
<comment type="caution">
    <text evidence="2">The sequence shown here is derived from an EMBL/GenBank/DDBJ whole genome shotgun (WGS) entry which is preliminary data.</text>
</comment>
<feature type="region of interest" description="Disordered" evidence="1">
    <location>
        <begin position="52"/>
        <end position="75"/>
    </location>
</feature>
<proteinExistence type="predicted"/>
<protein>
    <submittedName>
        <fullName evidence="2">Uncharacterized protein</fullName>
    </submittedName>
</protein>
<keyword evidence="3" id="KW-1185">Reference proteome</keyword>
<evidence type="ECO:0000256" key="1">
    <source>
        <dbReference type="SAM" id="MobiDB-lite"/>
    </source>
</evidence>
<dbReference type="Proteomes" id="UP001054945">
    <property type="component" value="Unassembled WGS sequence"/>
</dbReference>
<reference evidence="2 3" key="1">
    <citation type="submission" date="2021-06" db="EMBL/GenBank/DDBJ databases">
        <title>Caerostris extrusa draft genome.</title>
        <authorList>
            <person name="Kono N."/>
            <person name="Arakawa K."/>
        </authorList>
    </citation>
    <scope>NUCLEOTIDE SEQUENCE [LARGE SCALE GENOMIC DNA]</scope>
</reference>
<accession>A0AAV4SV13</accession>
<feature type="compositionally biased region" description="Basic and acidic residues" evidence="1">
    <location>
        <begin position="52"/>
        <end position="74"/>
    </location>
</feature>
<evidence type="ECO:0000313" key="2">
    <source>
        <dbReference type="EMBL" id="GIY35433.1"/>
    </source>
</evidence>
<dbReference type="AlphaFoldDB" id="A0AAV4SV13"/>
<dbReference type="EMBL" id="BPLR01009911">
    <property type="protein sequence ID" value="GIY35433.1"/>
    <property type="molecule type" value="Genomic_DNA"/>
</dbReference>
<name>A0AAV4SV13_CAEEX</name>
<sequence length="143" mass="15460">MLHVLKTSAFARPSPVTAIEVGASSSVVSPIVFILLEGGGMGCIPILIPKSARKDAGERRRELQEHRDEERERWGSGSIISVSPICILPPNIPPTTPSLPTSPSIIDKWGVGAMPRHLHRTRGQEKGLPPLLLLSPPSRWGVL</sequence>
<evidence type="ECO:0000313" key="3">
    <source>
        <dbReference type="Proteomes" id="UP001054945"/>
    </source>
</evidence>